<dbReference type="PROSITE" id="PS51406">
    <property type="entry name" value="FIBRINOGEN_C_2"/>
    <property type="match status" value="1"/>
</dbReference>
<dbReference type="GO" id="GO:0005615">
    <property type="term" value="C:extracellular space"/>
    <property type="evidence" value="ECO:0007669"/>
    <property type="project" value="TreeGrafter"/>
</dbReference>
<evidence type="ECO:0000313" key="5">
    <source>
        <dbReference type="RefSeq" id="XP_022294568.1"/>
    </source>
</evidence>
<evidence type="ECO:0000256" key="1">
    <source>
        <dbReference type="SAM" id="MobiDB-lite"/>
    </source>
</evidence>
<dbReference type="KEGG" id="cvn:111104750"/>
<feature type="transmembrane region" description="Helical" evidence="2">
    <location>
        <begin position="98"/>
        <end position="119"/>
    </location>
</feature>
<name>A0A8B8AV55_CRAVI</name>
<dbReference type="InterPro" id="IPR050373">
    <property type="entry name" value="Fibrinogen_C-term_domain"/>
</dbReference>
<dbReference type="AlphaFoldDB" id="A0A8B8AV55"/>
<dbReference type="PANTHER" id="PTHR19143">
    <property type="entry name" value="FIBRINOGEN/TENASCIN/ANGIOPOEITIN"/>
    <property type="match status" value="1"/>
</dbReference>
<dbReference type="Gene3D" id="3.90.215.10">
    <property type="entry name" value="Gamma Fibrinogen, chain A, domain 1"/>
    <property type="match status" value="1"/>
</dbReference>
<dbReference type="SMART" id="SM00186">
    <property type="entry name" value="FBG"/>
    <property type="match status" value="1"/>
</dbReference>
<reference evidence="4" key="1">
    <citation type="submission" date="2024-06" db="UniProtKB">
        <authorList>
            <consortium name="RefSeq"/>
        </authorList>
    </citation>
    <scope>NUCLEOTIDE SEQUENCE [LARGE SCALE GENOMIC DNA]</scope>
</reference>
<dbReference type="InterPro" id="IPR014716">
    <property type="entry name" value="Fibrinogen_a/b/g_C_1"/>
</dbReference>
<evidence type="ECO:0000259" key="3">
    <source>
        <dbReference type="PROSITE" id="PS51406"/>
    </source>
</evidence>
<evidence type="ECO:0000313" key="4">
    <source>
        <dbReference type="Proteomes" id="UP000694844"/>
    </source>
</evidence>
<proteinExistence type="predicted"/>
<dbReference type="InterPro" id="IPR002181">
    <property type="entry name" value="Fibrinogen_a/b/g_C_dom"/>
</dbReference>
<accession>A0A8B8AV55</accession>
<reference evidence="5" key="2">
    <citation type="submission" date="2025-08" db="UniProtKB">
        <authorList>
            <consortium name="RefSeq"/>
        </authorList>
    </citation>
    <scope>IDENTIFICATION</scope>
    <source>
        <tissue evidence="5">Whole sample</tissue>
    </source>
</reference>
<dbReference type="Proteomes" id="UP000694844">
    <property type="component" value="Chromosome 1"/>
</dbReference>
<organism evidence="4 5">
    <name type="scientific">Crassostrea virginica</name>
    <name type="common">Eastern oyster</name>
    <dbReference type="NCBI Taxonomy" id="6565"/>
    <lineage>
        <taxon>Eukaryota</taxon>
        <taxon>Metazoa</taxon>
        <taxon>Spiralia</taxon>
        <taxon>Lophotrochozoa</taxon>
        <taxon>Mollusca</taxon>
        <taxon>Bivalvia</taxon>
        <taxon>Autobranchia</taxon>
        <taxon>Pteriomorphia</taxon>
        <taxon>Ostreida</taxon>
        <taxon>Ostreoidea</taxon>
        <taxon>Ostreidae</taxon>
        <taxon>Crassostrea</taxon>
    </lineage>
</organism>
<keyword evidence="2" id="KW-0472">Membrane</keyword>
<dbReference type="SUPFAM" id="SSF56496">
    <property type="entry name" value="Fibrinogen C-terminal domain-like"/>
    <property type="match status" value="1"/>
</dbReference>
<keyword evidence="2" id="KW-1133">Transmembrane helix</keyword>
<dbReference type="GeneID" id="111104750"/>
<dbReference type="OrthoDB" id="6134682at2759"/>
<dbReference type="PANTHER" id="PTHR19143:SF394">
    <property type="entry name" value="ANGIOPOIETIN-RELATED PROTEIN 3-LIKE"/>
    <property type="match status" value="1"/>
</dbReference>
<sequence>MSKDSPDAGYADVTECKISKTNDPLDIKSSEENVYVELRSSIYDRIDETHPAAQVPVSATKGSFPGDYRPPLPPNRPQRQKSYRGKLQKLRHSSKRPFIIGFGILLLIIVISVVTAVVVTNKKDKTDAVAQVQTSSLDISKVSTTIGVGSTDVTDQSNGEASTTPRPIFNNTGFHRDCKEIQENGSTSDGVYTIYPYLPNTTAVTVYCDMTTDGGGWTVFQHRRDGSVDFYLFWNNYKIGFGQASGEYWLGNDNLHRLTLLGTSDLYVRLEKFTGGWAYAKYKEFSVADEADGYRMRVKVGSYQGNAGDSIESHGTTNTNGYKFSTRDVDNDLAPSSCAVARKGAWWHNVCTWANLNGMYGYTGNCETTGYCNFWYSLTSSFDGVKTSFMMVRRVK</sequence>
<dbReference type="CDD" id="cd00087">
    <property type="entry name" value="FReD"/>
    <property type="match status" value="1"/>
</dbReference>
<dbReference type="Pfam" id="PF00147">
    <property type="entry name" value="Fibrinogen_C"/>
    <property type="match status" value="1"/>
</dbReference>
<keyword evidence="2" id="KW-0812">Transmembrane</keyword>
<evidence type="ECO:0000256" key="2">
    <source>
        <dbReference type="SAM" id="Phobius"/>
    </source>
</evidence>
<dbReference type="RefSeq" id="XP_022294568.1">
    <property type="nucleotide sequence ID" value="XM_022438860.1"/>
</dbReference>
<gene>
    <name evidence="5" type="primary">LOC111104750</name>
</gene>
<feature type="compositionally biased region" description="Basic residues" evidence="1">
    <location>
        <begin position="78"/>
        <end position="89"/>
    </location>
</feature>
<dbReference type="NCBIfam" id="NF040941">
    <property type="entry name" value="GGGWT_bact"/>
    <property type="match status" value="1"/>
</dbReference>
<feature type="region of interest" description="Disordered" evidence="1">
    <location>
        <begin position="57"/>
        <end position="89"/>
    </location>
</feature>
<keyword evidence="4" id="KW-1185">Reference proteome</keyword>
<dbReference type="InterPro" id="IPR036056">
    <property type="entry name" value="Fibrinogen-like_C"/>
</dbReference>
<protein>
    <submittedName>
        <fullName evidence="5">Microfibril-associated glycoprotein 4-like</fullName>
    </submittedName>
</protein>
<feature type="domain" description="Fibrinogen C-terminal" evidence="3">
    <location>
        <begin position="169"/>
        <end position="396"/>
    </location>
</feature>